<reference evidence="1 2" key="1">
    <citation type="submission" date="2019-04" db="EMBL/GenBank/DDBJ databases">
        <title>Natronospirillum operosus gen. nov., sp. nov., a haloalkaliphilic satellite isolated from decaying biomass of laboratory culture of cyanobacterium Geitlerinema sp. and proposal of Natronospirillaceae fam. nov. and Saccharospirillaceae fam. nov.</title>
        <authorList>
            <person name="Kevbrin V."/>
            <person name="Boltyanskaya Y."/>
            <person name="Koziaeva V."/>
            <person name="Grouzdev D.S."/>
            <person name="Park M."/>
            <person name="Cho J."/>
        </authorList>
    </citation>
    <scope>NUCLEOTIDE SEQUENCE [LARGE SCALE GENOMIC DNA]</scope>
    <source>
        <strain evidence="1 2">G-116</strain>
    </source>
</reference>
<dbReference type="AlphaFoldDB" id="A0A4Z0W0X0"/>
<dbReference type="EMBL" id="SRMF01000018">
    <property type="protein sequence ID" value="TGG89983.1"/>
    <property type="molecule type" value="Genomic_DNA"/>
</dbReference>
<name>A0A4Z0W0X0_9GAMM</name>
<keyword evidence="2" id="KW-1185">Reference proteome</keyword>
<comment type="caution">
    <text evidence="1">The sequence shown here is derived from an EMBL/GenBank/DDBJ whole genome shotgun (WGS) entry which is preliminary data.</text>
</comment>
<gene>
    <name evidence="1" type="ORF">E4656_19800</name>
</gene>
<protein>
    <submittedName>
        <fullName evidence="1">Uncharacterized protein</fullName>
    </submittedName>
</protein>
<sequence length="67" mass="7657">MSQQTCSQLQQDVDYQPAFLVGSALTGQSQIPAAYRWSGDRIRTEKVSRQARAARALWVRQLLRCLF</sequence>
<accession>A0A4Z0W0X0</accession>
<proteinExistence type="predicted"/>
<dbReference type="Proteomes" id="UP000297475">
    <property type="component" value="Unassembled WGS sequence"/>
</dbReference>
<evidence type="ECO:0000313" key="2">
    <source>
        <dbReference type="Proteomes" id="UP000297475"/>
    </source>
</evidence>
<organism evidence="1 2">
    <name type="scientific">Natronospirillum operosum</name>
    <dbReference type="NCBI Taxonomy" id="2759953"/>
    <lineage>
        <taxon>Bacteria</taxon>
        <taxon>Pseudomonadati</taxon>
        <taxon>Pseudomonadota</taxon>
        <taxon>Gammaproteobacteria</taxon>
        <taxon>Oceanospirillales</taxon>
        <taxon>Natronospirillaceae</taxon>
        <taxon>Natronospirillum</taxon>
    </lineage>
</organism>
<dbReference type="RefSeq" id="WP_135485061.1">
    <property type="nucleotide sequence ID" value="NZ_SRMF01000018.1"/>
</dbReference>
<evidence type="ECO:0000313" key="1">
    <source>
        <dbReference type="EMBL" id="TGG89983.1"/>
    </source>
</evidence>